<proteinExistence type="predicted"/>
<evidence type="ECO:0000256" key="1">
    <source>
        <dbReference type="SAM" id="SignalP"/>
    </source>
</evidence>
<accession>A0ABY5HW87</accession>
<dbReference type="Proteomes" id="UP001059401">
    <property type="component" value="Chromosome"/>
</dbReference>
<dbReference type="SUPFAM" id="SSF63825">
    <property type="entry name" value="YWTD domain"/>
    <property type="match status" value="1"/>
</dbReference>
<gene>
    <name evidence="2" type="ORF">E4N76_10275</name>
</gene>
<keyword evidence="1" id="KW-0732">Signal</keyword>
<feature type="chain" id="PRO_5045465040" evidence="1">
    <location>
        <begin position="24"/>
        <end position="468"/>
    </location>
</feature>
<dbReference type="EMBL" id="CP038802">
    <property type="protein sequence ID" value="UTY29305.1"/>
    <property type="molecule type" value="Genomic_DNA"/>
</dbReference>
<dbReference type="RefSeq" id="WP_255806601.1">
    <property type="nucleotide sequence ID" value="NZ_CP038802.1"/>
</dbReference>
<evidence type="ECO:0000313" key="3">
    <source>
        <dbReference type="Proteomes" id="UP001059401"/>
    </source>
</evidence>
<protein>
    <submittedName>
        <fullName evidence="2">Uncharacterized protein</fullName>
    </submittedName>
</protein>
<reference evidence="2" key="1">
    <citation type="submission" date="2019-04" db="EMBL/GenBank/DDBJ databases">
        <title>Whole genome sequencing of oral phylogroup 2 treponemes.</title>
        <authorList>
            <person name="Chan Y."/>
            <person name="Zeng H.H."/>
            <person name="Yu X.L."/>
            <person name="Leung W.K."/>
            <person name="Watt R.M."/>
        </authorList>
    </citation>
    <scope>NUCLEOTIDE SEQUENCE</scope>
    <source>
        <strain evidence="2">OMZ 847</strain>
    </source>
</reference>
<keyword evidence="3" id="KW-1185">Reference proteome</keyword>
<name>A0ABY5HW87_9SPIR</name>
<evidence type="ECO:0000313" key="2">
    <source>
        <dbReference type="EMBL" id="UTY29305.1"/>
    </source>
</evidence>
<feature type="signal peptide" evidence="1">
    <location>
        <begin position="1"/>
        <end position="23"/>
    </location>
</feature>
<organism evidence="2 3">
    <name type="scientific">Treponema putidum</name>
    <dbReference type="NCBI Taxonomy" id="221027"/>
    <lineage>
        <taxon>Bacteria</taxon>
        <taxon>Pseudomonadati</taxon>
        <taxon>Spirochaetota</taxon>
        <taxon>Spirochaetia</taxon>
        <taxon>Spirochaetales</taxon>
        <taxon>Treponemataceae</taxon>
        <taxon>Treponema</taxon>
    </lineage>
</organism>
<sequence length="468" mass="51189">MLLFAAALLTAALILQTSCNLTAPEYGIVTLDFENGAARSIGANGLPNLSDSTMQIDITGNSIVPITKRLEKDEPKVFSQFLPVGETIHIKVSIITPSATWTGFTGLTVESGDNEAAVKLNKIIASMRPVLFSAIQSAPLAPYTFKLNMSGTQLEITQPGSVNPENGFFCTRDGKGRLYAAYHDGFNGFEIQRYTSEGSTDKQVNLTSIGSAVDVTGLTTDLKTGKVYVTEGVRIYEIKDDAIHPHTPKPHLIVDSSGSYNAIAAYNGYLFAYDSNVKRLKMYRLNNTGTAVVLPGYTTPHDPLKDIIPITGDPVIAHQSGQCQDMFAYGNKVYMVFTIGAPYLSGLGSKIFYGGVLEYTYTEDGHMTESGRYGFGGMESYIEYPGGSGTAVYRFTGEPQDRFYGARRIIGFEDGVLYIADDGAIFRSIQGVQDYTVRANINRIAKLDTRSGTLTFEDADVKWYREWR</sequence>